<comment type="caution">
    <text evidence="1">The sequence shown here is derived from an EMBL/GenBank/DDBJ whole genome shotgun (WGS) entry which is preliminary data.</text>
</comment>
<proteinExistence type="predicted"/>
<sequence>MKKIFPLLALVGIAYWLTQKKTPPIITTDSGPTGTGTYGSDSTLLDPSGCGPGGCKIPTNPNYAKNNLTAVGYLNGWTY</sequence>
<dbReference type="Proteomes" id="UP000808349">
    <property type="component" value="Unassembled WGS sequence"/>
</dbReference>
<protein>
    <submittedName>
        <fullName evidence="1">Uncharacterized protein</fullName>
    </submittedName>
</protein>
<evidence type="ECO:0000313" key="2">
    <source>
        <dbReference type="Proteomes" id="UP000808349"/>
    </source>
</evidence>
<accession>A0A9D7SAB6</accession>
<dbReference type="EMBL" id="JADKFW010000009">
    <property type="protein sequence ID" value="MBK9718291.1"/>
    <property type="molecule type" value="Genomic_DNA"/>
</dbReference>
<gene>
    <name evidence="1" type="ORF">IPO85_12425</name>
</gene>
<evidence type="ECO:0000313" key="1">
    <source>
        <dbReference type="EMBL" id="MBK9718291.1"/>
    </source>
</evidence>
<reference evidence="1 2" key="1">
    <citation type="submission" date="2020-10" db="EMBL/GenBank/DDBJ databases">
        <title>Connecting structure to function with the recovery of over 1000 high-quality activated sludge metagenome-assembled genomes encoding full-length rRNA genes using long-read sequencing.</title>
        <authorList>
            <person name="Singleton C.M."/>
            <person name="Petriglieri F."/>
            <person name="Kristensen J.M."/>
            <person name="Kirkegaard R.H."/>
            <person name="Michaelsen T.Y."/>
            <person name="Andersen M.H."/>
            <person name="Karst S.M."/>
            <person name="Dueholm M.S."/>
            <person name="Nielsen P.H."/>
            <person name="Albertsen M."/>
        </authorList>
    </citation>
    <scope>NUCLEOTIDE SEQUENCE [LARGE SCALE GENOMIC DNA]</scope>
    <source>
        <strain evidence="1">Ribe_18-Q3-R11-54_BAT3C.373</strain>
    </source>
</reference>
<name>A0A9D7SAB6_9BACT</name>
<dbReference type="AlphaFoldDB" id="A0A9D7SAB6"/>
<organism evidence="1 2">
    <name type="scientific">Candidatus Defluviibacterium haderslevense</name>
    <dbReference type="NCBI Taxonomy" id="2981993"/>
    <lineage>
        <taxon>Bacteria</taxon>
        <taxon>Pseudomonadati</taxon>
        <taxon>Bacteroidota</taxon>
        <taxon>Saprospiria</taxon>
        <taxon>Saprospirales</taxon>
        <taxon>Saprospiraceae</taxon>
        <taxon>Candidatus Defluviibacterium</taxon>
    </lineage>
</organism>